<accession>A0AAV5VPR7</accession>
<evidence type="ECO:0000313" key="4">
    <source>
        <dbReference type="Proteomes" id="UP001432322"/>
    </source>
</evidence>
<evidence type="ECO:0000256" key="1">
    <source>
        <dbReference type="SAM" id="Phobius"/>
    </source>
</evidence>
<feature type="transmembrane region" description="Helical" evidence="1">
    <location>
        <begin position="47"/>
        <end position="72"/>
    </location>
</feature>
<comment type="caution">
    <text evidence="3">The sequence shown here is derived from an EMBL/GenBank/DDBJ whole genome shotgun (WGS) entry which is preliminary data.</text>
</comment>
<reference evidence="3" key="1">
    <citation type="submission" date="2023-10" db="EMBL/GenBank/DDBJ databases">
        <title>Genome assembly of Pristionchus species.</title>
        <authorList>
            <person name="Yoshida K."/>
            <person name="Sommer R.J."/>
        </authorList>
    </citation>
    <scope>NUCLEOTIDE SEQUENCE</scope>
    <source>
        <strain evidence="3">RS5133</strain>
    </source>
</reference>
<keyword evidence="1" id="KW-1133">Transmembrane helix</keyword>
<evidence type="ECO:0000313" key="3">
    <source>
        <dbReference type="EMBL" id="GMT21529.1"/>
    </source>
</evidence>
<dbReference type="PANTHER" id="PTHR23017">
    <property type="entry name" value="SERPENTINE RECEPTOR, CLASS X"/>
    <property type="match status" value="1"/>
</dbReference>
<keyword evidence="4" id="KW-1185">Reference proteome</keyword>
<dbReference type="SUPFAM" id="SSF81321">
    <property type="entry name" value="Family A G protein-coupled receptor-like"/>
    <property type="match status" value="1"/>
</dbReference>
<dbReference type="Pfam" id="PF10328">
    <property type="entry name" value="7TM_GPCR_Srx"/>
    <property type="match status" value="1"/>
</dbReference>
<dbReference type="EMBL" id="BTSY01000004">
    <property type="protein sequence ID" value="GMT21529.1"/>
    <property type="molecule type" value="Genomic_DNA"/>
</dbReference>
<protein>
    <recommendedName>
        <fullName evidence="2">7TM GPCR serpentine receptor class x (Srx) domain-containing protein</fullName>
    </recommendedName>
</protein>
<keyword evidence="1" id="KW-0812">Transmembrane</keyword>
<name>A0AAV5VPR7_9BILA</name>
<keyword evidence="1" id="KW-0472">Membrane</keyword>
<proteinExistence type="predicted"/>
<gene>
    <name evidence="3" type="ORF">PFISCL1PPCAC_12826</name>
</gene>
<dbReference type="PANTHER" id="PTHR23017:SF44">
    <property type="entry name" value="G-PROTEIN COUPLED RECEPTORS FAMILY 1 PROFILE DOMAIN-CONTAINING PROTEIN"/>
    <property type="match status" value="1"/>
</dbReference>
<feature type="transmembrane region" description="Helical" evidence="1">
    <location>
        <begin position="78"/>
        <end position="100"/>
    </location>
</feature>
<dbReference type="Proteomes" id="UP001432322">
    <property type="component" value="Unassembled WGS sequence"/>
</dbReference>
<feature type="non-terminal residue" evidence="3">
    <location>
        <position position="1"/>
    </location>
</feature>
<organism evidence="3 4">
    <name type="scientific">Pristionchus fissidentatus</name>
    <dbReference type="NCBI Taxonomy" id="1538716"/>
    <lineage>
        <taxon>Eukaryota</taxon>
        <taxon>Metazoa</taxon>
        <taxon>Ecdysozoa</taxon>
        <taxon>Nematoda</taxon>
        <taxon>Chromadorea</taxon>
        <taxon>Rhabditida</taxon>
        <taxon>Rhabditina</taxon>
        <taxon>Diplogasteromorpha</taxon>
        <taxon>Diplogasteroidea</taxon>
        <taxon>Neodiplogasteridae</taxon>
        <taxon>Pristionchus</taxon>
    </lineage>
</organism>
<feature type="domain" description="7TM GPCR serpentine receptor class x (Srx)" evidence="2">
    <location>
        <begin position="1"/>
        <end position="101"/>
    </location>
</feature>
<feature type="non-terminal residue" evidence="3">
    <location>
        <position position="111"/>
    </location>
</feature>
<dbReference type="AlphaFoldDB" id="A0AAV5VPR7"/>
<dbReference type="InterPro" id="IPR019430">
    <property type="entry name" value="7TM_GPCR_serpentine_rcpt_Srx"/>
</dbReference>
<evidence type="ECO:0000259" key="2">
    <source>
        <dbReference type="Pfam" id="PF10328"/>
    </source>
</evidence>
<sequence length="111" mass="12663">YGDFTLNCICVIIVAVLDVCTLTKIHCLTDKHTDPASVQRRVRQNNLAYQAVLQGVFYITELITYFLISGYAQNKWQAFALTTLSWCLVNGMDGLIVLLCNRDFRSKLRKI</sequence>